<evidence type="ECO:0000313" key="2">
    <source>
        <dbReference type="Proteomes" id="UP000006000"/>
    </source>
</evidence>
<evidence type="ECO:0000313" key="1">
    <source>
        <dbReference type="EMBL" id="EDM50815.1"/>
    </source>
</evidence>
<dbReference type="EMBL" id="AAVL02000036">
    <property type="protein sequence ID" value="EDM50815.1"/>
    <property type="molecule type" value="Genomic_DNA"/>
</dbReference>
<comment type="caution">
    <text evidence="1">The sequence shown here is derived from an EMBL/GenBank/DDBJ whole genome shotgun (WGS) entry which is preliminary data.</text>
</comment>
<name>A5Z8U2_9FIRM</name>
<dbReference type="RefSeq" id="WP_005359216.1">
    <property type="nucleotide sequence ID" value="NZ_DS264265.1"/>
</dbReference>
<reference evidence="1 2" key="1">
    <citation type="submission" date="2007-03" db="EMBL/GenBank/DDBJ databases">
        <authorList>
            <person name="Fulton L."/>
            <person name="Clifton S."/>
            <person name="Fulton B."/>
            <person name="Xu J."/>
            <person name="Minx P."/>
            <person name="Pepin K.H."/>
            <person name="Johnson M."/>
            <person name="Thiruvilangam P."/>
            <person name="Bhonagiri V."/>
            <person name="Nash W.E."/>
            <person name="Mardis E.R."/>
            <person name="Wilson R.K."/>
        </authorList>
    </citation>
    <scope>NUCLEOTIDE SEQUENCE [LARGE SCALE GENOMIC DNA]</scope>
    <source>
        <strain evidence="1 2">ATCC 27560</strain>
    </source>
</reference>
<proteinExistence type="predicted"/>
<gene>
    <name evidence="1" type="ORF">EUBVEN_02134</name>
</gene>
<organism evidence="1 2">
    <name type="scientific">Eubacterium ventriosum ATCC 27560</name>
    <dbReference type="NCBI Taxonomy" id="411463"/>
    <lineage>
        <taxon>Bacteria</taxon>
        <taxon>Bacillati</taxon>
        <taxon>Bacillota</taxon>
        <taxon>Clostridia</taxon>
        <taxon>Eubacteriales</taxon>
        <taxon>Eubacteriaceae</taxon>
        <taxon>Eubacterium</taxon>
    </lineage>
</organism>
<protein>
    <submittedName>
        <fullName evidence="1">Uncharacterized protein</fullName>
    </submittedName>
</protein>
<reference evidence="1 2" key="2">
    <citation type="submission" date="2007-04" db="EMBL/GenBank/DDBJ databases">
        <title>Draft genome sequence of Eubacterium ventriosum (ATCC 27560).</title>
        <authorList>
            <person name="Sudarsanam P."/>
            <person name="Ley R."/>
            <person name="Guruge J."/>
            <person name="Turnbaugh P.J."/>
            <person name="Mahowald M."/>
            <person name="Liep D."/>
            <person name="Gordon J."/>
        </authorList>
    </citation>
    <scope>NUCLEOTIDE SEQUENCE [LARGE SCALE GENOMIC DNA]</scope>
    <source>
        <strain evidence="1 2">ATCC 27560</strain>
    </source>
</reference>
<dbReference type="HOGENOM" id="CLU_3233815_0_0_9"/>
<sequence length="43" mass="5040">MKKFLSKNIAFLAVLTMTNKKTKVVETLKFDYADFGDYDLDIY</sequence>
<dbReference type="Proteomes" id="UP000006000">
    <property type="component" value="Unassembled WGS sequence"/>
</dbReference>
<dbReference type="AlphaFoldDB" id="A5Z8U2"/>
<accession>A5Z8U2</accession>